<dbReference type="InterPro" id="IPR016272">
    <property type="entry name" value="Lipase_LIPH"/>
</dbReference>
<evidence type="ECO:0000313" key="7">
    <source>
        <dbReference type="EMBL" id="KAJ8954287.1"/>
    </source>
</evidence>
<name>A0AAV8YTS1_9CUCU</name>
<dbReference type="AlphaFoldDB" id="A0AAV8YTS1"/>
<dbReference type="InterPro" id="IPR000734">
    <property type="entry name" value="TAG_lipase"/>
</dbReference>
<dbReference type="PRINTS" id="PR00821">
    <property type="entry name" value="TAGLIPASE"/>
</dbReference>
<dbReference type="GO" id="GO:0016298">
    <property type="term" value="F:lipase activity"/>
    <property type="evidence" value="ECO:0007669"/>
    <property type="project" value="InterPro"/>
</dbReference>
<dbReference type="PIRSF" id="PIRSF000865">
    <property type="entry name" value="Lipoprotein_lipase_LIPH"/>
    <property type="match status" value="1"/>
</dbReference>
<organism evidence="7 8">
    <name type="scientific">Aromia moschata</name>
    <dbReference type="NCBI Taxonomy" id="1265417"/>
    <lineage>
        <taxon>Eukaryota</taxon>
        <taxon>Metazoa</taxon>
        <taxon>Ecdysozoa</taxon>
        <taxon>Arthropoda</taxon>
        <taxon>Hexapoda</taxon>
        <taxon>Insecta</taxon>
        <taxon>Pterygota</taxon>
        <taxon>Neoptera</taxon>
        <taxon>Endopterygota</taxon>
        <taxon>Coleoptera</taxon>
        <taxon>Polyphaga</taxon>
        <taxon>Cucujiformia</taxon>
        <taxon>Chrysomeloidea</taxon>
        <taxon>Cerambycidae</taxon>
        <taxon>Cerambycinae</taxon>
        <taxon>Callichromatini</taxon>
        <taxon>Aromia</taxon>
    </lineage>
</organism>
<dbReference type="Gene3D" id="3.40.50.1820">
    <property type="entry name" value="alpha/beta hydrolase"/>
    <property type="match status" value="1"/>
</dbReference>
<evidence type="ECO:0000259" key="6">
    <source>
        <dbReference type="Pfam" id="PF00151"/>
    </source>
</evidence>
<evidence type="ECO:0000313" key="8">
    <source>
        <dbReference type="Proteomes" id="UP001162162"/>
    </source>
</evidence>
<feature type="domain" description="Lipase" evidence="6">
    <location>
        <begin position="37"/>
        <end position="368"/>
    </location>
</feature>
<evidence type="ECO:0000256" key="1">
    <source>
        <dbReference type="ARBA" id="ARBA00004613"/>
    </source>
</evidence>
<comment type="similarity">
    <text evidence="2 4">Belongs to the AB hydrolase superfamily. Lipase family.</text>
</comment>
<reference evidence="7" key="1">
    <citation type="journal article" date="2023" name="Insect Mol. Biol.">
        <title>Genome sequencing provides insights into the evolution of gene families encoding plant cell wall-degrading enzymes in longhorned beetles.</title>
        <authorList>
            <person name="Shin N.R."/>
            <person name="Okamura Y."/>
            <person name="Kirsch R."/>
            <person name="Pauchet Y."/>
        </authorList>
    </citation>
    <scope>NUCLEOTIDE SEQUENCE</scope>
    <source>
        <strain evidence="7">AMC_N1</strain>
    </source>
</reference>
<comment type="caution">
    <text evidence="7">The sequence shown here is derived from an EMBL/GenBank/DDBJ whole genome shotgun (WGS) entry which is preliminary data.</text>
</comment>
<dbReference type="EMBL" id="JAPWTK010000049">
    <property type="protein sequence ID" value="KAJ8954287.1"/>
    <property type="molecule type" value="Genomic_DNA"/>
</dbReference>
<dbReference type="GO" id="GO:0016042">
    <property type="term" value="P:lipid catabolic process"/>
    <property type="evidence" value="ECO:0007669"/>
    <property type="project" value="TreeGrafter"/>
</dbReference>
<dbReference type="GO" id="GO:0005615">
    <property type="term" value="C:extracellular space"/>
    <property type="evidence" value="ECO:0007669"/>
    <property type="project" value="TreeGrafter"/>
</dbReference>
<evidence type="ECO:0000256" key="2">
    <source>
        <dbReference type="ARBA" id="ARBA00010701"/>
    </source>
</evidence>
<proteinExistence type="inferred from homology"/>
<evidence type="ECO:0000256" key="4">
    <source>
        <dbReference type="RuleBase" id="RU004262"/>
    </source>
</evidence>
<sequence length="477" mass="53887">MKLVPFILLMTFLFNSESEAEKIIKKREEDSADSYSKCYDELGCIETDSRWYDPNLRPVNLKPLDRHIIKTDFLLIKRNKSESGDLLYNGMMAKYNSIKAAGFNIHADILILIHDFTSNGYTGWIKHLSTVLLKRKSYVNIISVDWQRGAEPPYDQAISNARVVALEIMALLKELKERFSTKLNTVHIVGHGVGAHIAGYVGATYNNIKKITGLDPNGPRFEGMPDIVKLNPTCAKYVEVIHTDAFDSRSEGTKEAMGHSDFYINDANLQPGCPENTTFDGVISVDRSNLNEGKYYPDVVTKGPSKAISDVKCVFLGIKCDSYEDFTKGKCISCNKTDSTCRTFGLKQYKSSIQKSTFFLNTADHAPYCMFEYKISVFVKNENKKFNGYFDFILVDDKADVAEASLSDPVSNYRDIISGGSNTYIYYARPPKIGKIKEARVRWNEAKKIYCFIYCKQVINVEKISIKFLGTGRDDQG</sequence>
<evidence type="ECO:0000256" key="5">
    <source>
        <dbReference type="SAM" id="SignalP"/>
    </source>
</evidence>
<dbReference type="PANTHER" id="PTHR11610:SF185">
    <property type="entry name" value="LD47264P"/>
    <property type="match status" value="1"/>
</dbReference>
<dbReference type="Proteomes" id="UP001162162">
    <property type="component" value="Unassembled WGS sequence"/>
</dbReference>
<keyword evidence="3" id="KW-0964">Secreted</keyword>
<dbReference type="GO" id="GO:0052689">
    <property type="term" value="F:carboxylic ester hydrolase activity"/>
    <property type="evidence" value="ECO:0007669"/>
    <property type="project" value="InterPro"/>
</dbReference>
<feature type="signal peptide" evidence="5">
    <location>
        <begin position="1"/>
        <end position="20"/>
    </location>
</feature>
<protein>
    <recommendedName>
        <fullName evidence="6">Lipase domain-containing protein</fullName>
    </recommendedName>
</protein>
<evidence type="ECO:0000256" key="3">
    <source>
        <dbReference type="ARBA" id="ARBA00022525"/>
    </source>
</evidence>
<dbReference type="InterPro" id="IPR029058">
    <property type="entry name" value="AB_hydrolase_fold"/>
</dbReference>
<dbReference type="SUPFAM" id="SSF53474">
    <property type="entry name" value="alpha/beta-Hydrolases"/>
    <property type="match status" value="1"/>
</dbReference>
<dbReference type="Pfam" id="PF00151">
    <property type="entry name" value="Lipase"/>
    <property type="match status" value="1"/>
</dbReference>
<comment type="subcellular location">
    <subcellularLocation>
        <location evidence="1">Secreted</location>
    </subcellularLocation>
</comment>
<keyword evidence="8" id="KW-1185">Reference proteome</keyword>
<accession>A0AAV8YTS1</accession>
<dbReference type="InterPro" id="IPR013818">
    <property type="entry name" value="Lipase"/>
</dbReference>
<feature type="chain" id="PRO_5043877463" description="Lipase domain-containing protein" evidence="5">
    <location>
        <begin position="21"/>
        <end position="477"/>
    </location>
</feature>
<gene>
    <name evidence="7" type="ORF">NQ318_005870</name>
</gene>
<dbReference type="PANTHER" id="PTHR11610">
    <property type="entry name" value="LIPASE"/>
    <property type="match status" value="1"/>
</dbReference>
<keyword evidence="5" id="KW-0732">Signal</keyword>